<dbReference type="EMBL" id="BAABKG010000002">
    <property type="protein sequence ID" value="GAA5145957.1"/>
    <property type="molecule type" value="Genomic_DNA"/>
</dbReference>
<evidence type="ECO:0000313" key="2">
    <source>
        <dbReference type="Proteomes" id="UP001500221"/>
    </source>
</evidence>
<proteinExistence type="predicted"/>
<evidence type="ECO:0000313" key="1">
    <source>
        <dbReference type="EMBL" id="GAA5145957.1"/>
    </source>
</evidence>
<accession>A0ABP9PM83</accession>
<evidence type="ECO:0008006" key="3">
    <source>
        <dbReference type="Google" id="ProtNLM"/>
    </source>
</evidence>
<gene>
    <name evidence="1" type="ORF">GCM10023340_16140</name>
</gene>
<reference evidence="2" key="1">
    <citation type="journal article" date="2019" name="Int. J. Syst. Evol. Microbiol.">
        <title>The Global Catalogue of Microorganisms (GCM) 10K type strain sequencing project: providing services to taxonomists for standard genome sequencing and annotation.</title>
        <authorList>
            <consortium name="The Broad Institute Genomics Platform"/>
            <consortium name="The Broad Institute Genome Sequencing Center for Infectious Disease"/>
            <person name="Wu L."/>
            <person name="Ma J."/>
        </authorList>
    </citation>
    <scope>NUCLEOTIDE SEQUENCE [LARGE SCALE GENOMIC DNA]</scope>
    <source>
        <strain evidence="2">JCM 18459</strain>
    </source>
</reference>
<comment type="caution">
    <text evidence="1">The sequence shown here is derived from an EMBL/GenBank/DDBJ whole genome shotgun (WGS) entry which is preliminary data.</text>
</comment>
<sequence length="304" mass="32635">MTQGVAVSVAQRVVEAGGFATRAALVAASSRAEVDRAVRAGEVVADGRGRYVTPATGDAVRAAHRLGGVLCLTSAALHHGWEVKLAPDEPHVAVPRNRKVSESRRAGVALHWLTLDRAEVTDGIVTSEETTLRHCLTRLPRDEALAVADSALRHGVPPSTLRRAVASAHGPGAKQARWVADHADADAANPFESCLREIAHDVPGLRVRAQVRLRGSRATARPDLVDVDLGIVLEADSFEWHGGRGQLARDARRYNLLVVDGWLVLRFAWEDVMVDRAYVRDVLAAAVGLVQRRATSHACRCGAA</sequence>
<name>A0ABP9PM83_9ACTN</name>
<dbReference type="InterPro" id="IPR011335">
    <property type="entry name" value="Restrct_endonuc-II-like"/>
</dbReference>
<organism evidence="1 2">
    <name type="scientific">Nocardioides marinquilinus</name>
    <dbReference type="NCBI Taxonomy" id="1210400"/>
    <lineage>
        <taxon>Bacteria</taxon>
        <taxon>Bacillati</taxon>
        <taxon>Actinomycetota</taxon>
        <taxon>Actinomycetes</taxon>
        <taxon>Propionibacteriales</taxon>
        <taxon>Nocardioidaceae</taxon>
        <taxon>Nocardioides</taxon>
    </lineage>
</organism>
<dbReference type="Proteomes" id="UP001500221">
    <property type="component" value="Unassembled WGS sequence"/>
</dbReference>
<protein>
    <recommendedName>
        <fullName evidence="3">DUF559 domain-containing protein</fullName>
    </recommendedName>
</protein>
<dbReference type="RefSeq" id="WP_345456697.1">
    <property type="nucleotide sequence ID" value="NZ_BAABKG010000002.1"/>
</dbReference>
<keyword evidence="2" id="KW-1185">Reference proteome</keyword>
<dbReference type="Gene3D" id="3.40.960.10">
    <property type="entry name" value="VSR Endonuclease"/>
    <property type="match status" value="1"/>
</dbReference>
<dbReference type="SUPFAM" id="SSF52980">
    <property type="entry name" value="Restriction endonuclease-like"/>
    <property type="match status" value="1"/>
</dbReference>